<gene>
    <name evidence="3" type="ORF">G7078_09250</name>
</gene>
<keyword evidence="1" id="KW-0472">Membrane</keyword>
<keyword evidence="4" id="KW-1185">Reference proteome</keyword>
<evidence type="ECO:0000259" key="2">
    <source>
        <dbReference type="Pfam" id="PF09990"/>
    </source>
</evidence>
<feature type="domain" description="DUF2231" evidence="2">
    <location>
        <begin position="13"/>
        <end position="134"/>
    </location>
</feature>
<dbReference type="InterPro" id="IPR019251">
    <property type="entry name" value="DUF2231_TM"/>
</dbReference>
<dbReference type="KEGG" id="ssin:G7078_09250"/>
<organism evidence="3 4">
    <name type="scientific">Sphingomonas sinipercae</name>
    <dbReference type="NCBI Taxonomy" id="2714944"/>
    <lineage>
        <taxon>Bacteria</taxon>
        <taxon>Pseudomonadati</taxon>
        <taxon>Pseudomonadota</taxon>
        <taxon>Alphaproteobacteria</taxon>
        <taxon>Sphingomonadales</taxon>
        <taxon>Sphingomonadaceae</taxon>
        <taxon>Sphingomonas</taxon>
    </lineage>
</organism>
<reference evidence="3 4" key="1">
    <citation type="submission" date="2020-03" db="EMBL/GenBank/DDBJ databases">
        <title>Sphingomonas sp. nov., isolated from fish.</title>
        <authorList>
            <person name="Hyun D.-W."/>
            <person name="Bae J.-W."/>
        </authorList>
    </citation>
    <scope>NUCLEOTIDE SEQUENCE [LARGE SCALE GENOMIC DNA]</scope>
    <source>
        <strain evidence="3 4">HDW15C</strain>
    </source>
</reference>
<sequence length="141" mass="15270">MAPIHARNLHPIHPFHAFLLAGSAPLLVGALLADWAYSSSFELQWKNFASWLLVGGLVLSGFVLLWAVVDLLRTGLPGRSGLLYPGLLLATWVIGLIDALEHAKDAWASMPAALILSLVVAILAALSAWLGLRTFNREVWP</sequence>
<dbReference type="Pfam" id="PF09990">
    <property type="entry name" value="DUF2231"/>
    <property type="match status" value="1"/>
</dbReference>
<dbReference type="Proteomes" id="UP000502502">
    <property type="component" value="Chromosome"/>
</dbReference>
<feature type="transmembrane region" description="Helical" evidence="1">
    <location>
        <begin position="48"/>
        <end position="69"/>
    </location>
</feature>
<keyword evidence="1" id="KW-1133">Transmembrane helix</keyword>
<dbReference type="EMBL" id="CP049871">
    <property type="protein sequence ID" value="QIL02946.1"/>
    <property type="molecule type" value="Genomic_DNA"/>
</dbReference>
<evidence type="ECO:0000313" key="4">
    <source>
        <dbReference type="Proteomes" id="UP000502502"/>
    </source>
</evidence>
<name>A0A6G7ZPW5_9SPHN</name>
<evidence type="ECO:0000256" key="1">
    <source>
        <dbReference type="SAM" id="Phobius"/>
    </source>
</evidence>
<feature type="transmembrane region" description="Helical" evidence="1">
    <location>
        <begin position="112"/>
        <end position="132"/>
    </location>
</feature>
<accession>A0A6G7ZPW5</accession>
<dbReference type="AlphaFoldDB" id="A0A6G7ZPW5"/>
<evidence type="ECO:0000313" key="3">
    <source>
        <dbReference type="EMBL" id="QIL02946.1"/>
    </source>
</evidence>
<feature type="transmembrane region" description="Helical" evidence="1">
    <location>
        <begin position="81"/>
        <end position="100"/>
    </location>
</feature>
<keyword evidence="1" id="KW-0812">Transmembrane</keyword>
<proteinExistence type="predicted"/>
<protein>
    <recommendedName>
        <fullName evidence="2">DUF2231 domain-containing protein</fullName>
    </recommendedName>
</protein>
<dbReference type="RefSeq" id="WP_166095332.1">
    <property type="nucleotide sequence ID" value="NZ_CP049871.1"/>
</dbReference>
<feature type="transmembrane region" description="Helical" evidence="1">
    <location>
        <begin position="15"/>
        <end position="36"/>
    </location>
</feature>